<sequence length="146" mass="14263">MAVVAALVLLTEAVGMVVINGILAAFVDGQSMSLDGLDPAAMVTATWTLGAVSGLFLAVCALVSLLAGVRDRAPGRFGRALLTGAAVAHGVLAAVTVGLVGWPAFAVLTVGMGVVIAVLVLYGKGAAGGPGVESAQSAPERGARPA</sequence>
<proteinExistence type="predicted"/>
<evidence type="ECO:0000256" key="1">
    <source>
        <dbReference type="SAM" id="MobiDB-lite"/>
    </source>
</evidence>
<organism evidence="3 4">
    <name type="scientific">Streptomyces katsurahamanus</name>
    <dbReference type="NCBI Taxonomy" id="2577098"/>
    <lineage>
        <taxon>Bacteria</taxon>
        <taxon>Bacillati</taxon>
        <taxon>Actinomycetota</taxon>
        <taxon>Actinomycetes</taxon>
        <taxon>Kitasatosporales</taxon>
        <taxon>Streptomycetaceae</taxon>
        <taxon>Streptomyces</taxon>
    </lineage>
</organism>
<dbReference type="RefSeq" id="WP_153486108.1">
    <property type="nucleotide sequence ID" value="NZ_VDEQ01000286.1"/>
</dbReference>
<dbReference type="EMBL" id="VDEQ01000286">
    <property type="protein sequence ID" value="MQS38765.1"/>
    <property type="molecule type" value="Genomic_DNA"/>
</dbReference>
<keyword evidence="2" id="KW-0812">Transmembrane</keyword>
<evidence type="ECO:0000313" key="3">
    <source>
        <dbReference type="EMBL" id="MQS38765.1"/>
    </source>
</evidence>
<evidence type="ECO:0008006" key="5">
    <source>
        <dbReference type="Google" id="ProtNLM"/>
    </source>
</evidence>
<reference evidence="3 4" key="1">
    <citation type="submission" date="2019-06" db="EMBL/GenBank/DDBJ databases">
        <title>Comparative genomics and metabolomics analyses of clavulanic acid producing Streptomyces species provides insight into specialized metabolism and evolution of beta-lactam biosynthetic gene clusters.</title>
        <authorList>
            <person name="Moore M.A."/>
            <person name="Cruz-Morales P."/>
            <person name="Barona Gomez F."/>
            <person name="Kapil T."/>
        </authorList>
    </citation>
    <scope>NUCLEOTIDE SEQUENCE [LARGE SCALE GENOMIC DNA]</scope>
    <source>
        <strain evidence="3 4">T-272</strain>
    </source>
</reference>
<evidence type="ECO:0000256" key="2">
    <source>
        <dbReference type="SAM" id="Phobius"/>
    </source>
</evidence>
<feature type="transmembrane region" description="Helical" evidence="2">
    <location>
        <begin position="45"/>
        <end position="68"/>
    </location>
</feature>
<name>A0ABW9NZL2_9ACTN</name>
<protein>
    <recommendedName>
        <fullName evidence="5">Integral membrane protein</fullName>
    </recommendedName>
</protein>
<keyword evidence="2" id="KW-1133">Transmembrane helix</keyword>
<dbReference type="Proteomes" id="UP000460558">
    <property type="component" value="Unassembled WGS sequence"/>
</dbReference>
<evidence type="ECO:0000313" key="4">
    <source>
        <dbReference type="Proteomes" id="UP000460558"/>
    </source>
</evidence>
<comment type="caution">
    <text evidence="3">The sequence shown here is derived from an EMBL/GenBank/DDBJ whole genome shotgun (WGS) entry which is preliminary data.</text>
</comment>
<keyword evidence="4" id="KW-1185">Reference proteome</keyword>
<feature type="transmembrane region" description="Helical" evidence="2">
    <location>
        <begin position="105"/>
        <end position="122"/>
    </location>
</feature>
<accession>A0ABW9NZL2</accession>
<keyword evidence="2" id="KW-0472">Membrane</keyword>
<gene>
    <name evidence="3" type="ORF">FFZ77_25210</name>
</gene>
<feature type="transmembrane region" description="Helical" evidence="2">
    <location>
        <begin position="80"/>
        <end position="99"/>
    </location>
</feature>
<feature type="region of interest" description="Disordered" evidence="1">
    <location>
        <begin position="127"/>
        <end position="146"/>
    </location>
</feature>